<name>A0A6P6BAA4_DURZI</name>
<dbReference type="OrthoDB" id="1926132at2759"/>
<dbReference type="RefSeq" id="XP_022774022.1">
    <property type="nucleotide sequence ID" value="XM_022918287.1"/>
</dbReference>
<dbReference type="PANTHER" id="PTHR34779:SF1">
    <property type="entry name" value="OS09G0542900 PROTEIN"/>
    <property type="match status" value="1"/>
</dbReference>
<keyword evidence="2" id="KW-1185">Reference proteome</keyword>
<dbReference type="Proteomes" id="UP000515121">
    <property type="component" value="Unplaced"/>
</dbReference>
<reference evidence="3" key="1">
    <citation type="submission" date="2025-08" db="UniProtKB">
        <authorList>
            <consortium name="RefSeq"/>
        </authorList>
    </citation>
    <scope>IDENTIFICATION</scope>
    <source>
        <tissue evidence="3">Fruit stalk</tissue>
    </source>
</reference>
<evidence type="ECO:0000313" key="2">
    <source>
        <dbReference type="Proteomes" id="UP000515121"/>
    </source>
</evidence>
<feature type="region of interest" description="Disordered" evidence="1">
    <location>
        <begin position="29"/>
        <end position="65"/>
    </location>
</feature>
<dbReference type="KEGG" id="dzi:111316269"/>
<accession>A0A6P6BAA4</accession>
<organism evidence="2 3">
    <name type="scientific">Durio zibethinus</name>
    <name type="common">Durian</name>
    <dbReference type="NCBI Taxonomy" id="66656"/>
    <lineage>
        <taxon>Eukaryota</taxon>
        <taxon>Viridiplantae</taxon>
        <taxon>Streptophyta</taxon>
        <taxon>Embryophyta</taxon>
        <taxon>Tracheophyta</taxon>
        <taxon>Spermatophyta</taxon>
        <taxon>Magnoliopsida</taxon>
        <taxon>eudicotyledons</taxon>
        <taxon>Gunneridae</taxon>
        <taxon>Pentapetalae</taxon>
        <taxon>rosids</taxon>
        <taxon>malvids</taxon>
        <taxon>Malvales</taxon>
        <taxon>Malvaceae</taxon>
        <taxon>Helicteroideae</taxon>
        <taxon>Durio</taxon>
    </lineage>
</organism>
<dbReference type="InterPro" id="IPR038796">
    <property type="entry name" value="At1g76070-like"/>
</dbReference>
<dbReference type="AlphaFoldDB" id="A0A6P6BAA4"/>
<dbReference type="GeneID" id="111316269"/>
<dbReference type="PANTHER" id="PTHR34779">
    <property type="entry name" value="OS09G0542900 PROTEIN"/>
    <property type="match status" value="1"/>
</dbReference>
<sequence>MEKPLKQRNKILAFLPKAASAVTFQVSPPISPAGKGSPGPIVSLIPKEAPRKSKTGSFDAWEPASPKVSCMGQIKRKKEKKETVRLSKPKLASQAFTDEVKRKPLVFVMHKVLKGTKRDHKSDVSKAKVAERVPSLGQMKQFSSARGTLSDFDWRAYDAAGGTGPVSNPLYEENGVKSEKEEEIVVNGVGIAEETRKENLWKRRTTAP</sequence>
<evidence type="ECO:0000256" key="1">
    <source>
        <dbReference type="SAM" id="MobiDB-lite"/>
    </source>
</evidence>
<protein>
    <submittedName>
        <fullName evidence="3">Uncharacterized protein At1g76070-like</fullName>
    </submittedName>
</protein>
<proteinExistence type="predicted"/>
<evidence type="ECO:0000313" key="3">
    <source>
        <dbReference type="RefSeq" id="XP_022774022.1"/>
    </source>
</evidence>
<gene>
    <name evidence="3" type="primary">LOC111316269</name>
</gene>